<evidence type="ECO:0000313" key="2">
    <source>
        <dbReference type="Proteomes" id="UP000295087"/>
    </source>
</evidence>
<evidence type="ECO:0000313" key="1">
    <source>
        <dbReference type="EMBL" id="TDP29841.1"/>
    </source>
</evidence>
<dbReference type="AlphaFoldDB" id="A0A4R6P3G0"/>
<accession>A0A4R6P3G0</accession>
<dbReference type="Proteomes" id="UP000295087">
    <property type="component" value="Unassembled WGS sequence"/>
</dbReference>
<proteinExistence type="predicted"/>
<sequence length="35" mass="3752">MSEDQGKALNLGSRNLVDARLGAALHLIEKDGDDE</sequence>
<protein>
    <submittedName>
        <fullName evidence="1">Uncharacterized protein</fullName>
    </submittedName>
</protein>
<name>A0A4R6P3G0_NOCIG</name>
<organism evidence="1 2">
    <name type="scientific">Nocardia ignorata</name>
    <dbReference type="NCBI Taxonomy" id="145285"/>
    <lineage>
        <taxon>Bacteria</taxon>
        <taxon>Bacillati</taxon>
        <taxon>Actinomycetota</taxon>
        <taxon>Actinomycetes</taxon>
        <taxon>Mycobacteriales</taxon>
        <taxon>Nocardiaceae</taxon>
        <taxon>Nocardia</taxon>
    </lineage>
</organism>
<gene>
    <name evidence="1" type="ORF">DFR75_112110</name>
</gene>
<dbReference type="EMBL" id="SNXK01000012">
    <property type="protein sequence ID" value="TDP29841.1"/>
    <property type="molecule type" value="Genomic_DNA"/>
</dbReference>
<reference evidence="1 2" key="1">
    <citation type="submission" date="2019-03" db="EMBL/GenBank/DDBJ databases">
        <title>Genomic Encyclopedia of Type Strains, Phase IV (KMG-IV): sequencing the most valuable type-strain genomes for metagenomic binning, comparative biology and taxonomic classification.</title>
        <authorList>
            <person name="Goeker M."/>
        </authorList>
    </citation>
    <scope>NUCLEOTIDE SEQUENCE [LARGE SCALE GENOMIC DNA]</scope>
    <source>
        <strain evidence="1 2">DSM 44496</strain>
    </source>
</reference>
<comment type="caution">
    <text evidence="1">The sequence shown here is derived from an EMBL/GenBank/DDBJ whole genome shotgun (WGS) entry which is preliminary data.</text>
</comment>
<keyword evidence="2" id="KW-1185">Reference proteome</keyword>